<reference evidence="3" key="1">
    <citation type="journal article" date="2019" name="Int. J. Syst. Evol. Microbiol.">
        <title>The Global Catalogue of Microorganisms (GCM) 10K type strain sequencing project: providing services to taxonomists for standard genome sequencing and annotation.</title>
        <authorList>
            <consortium name="The Broad Institute Genomics Platform"/>
            <consortium name="The Broad Institute Genome Sequencing Center for Infectious Disease"/>
            <person name="Wu L."/>
            <person name="Ma J."/>
        </authorList>
    </citation>
    <scope>NUCLEOTIDE SEQUENCE [LARGE SCALE GENOMIC DNA]</scope>
    <source>
        <strain evidence="3">CGMCC 1.14993</strain>
    </source>
</reference>
<dbReference type="Proteomes" id="UP000626244">
    <property type="component" value="Unassembled WGS sequence"/>
</dbReference>
<keyword evidence="1" id="KW-0812">Transmembrane</keyword>
<comment type="caution">
    <text evidence="2">The sequence shown here is derived from an EMBL/GenBank/DDBJ whole genome shotgun (WGS) entry which is preliminary data.</text>
</comment>
<gene>
    <name evidence="2" type="ORF">GCM10007380_18220</name>
</gene>
<organism evidence="2 3">
    <name type="scientific">Gottfriedia solisilvae</name>
    <dbReference type="NCBI Taxonomy" id="1516104"/>
    <lineage>
        <taxon>Bacteria</taxon>
        <taxon>Bacillati</taxon>
        <taxon>Bacillota</taxon>
        <taxon>Bacilli</taxon>
        <taxon>Bacillales</taxon>
        <taxon>Bacillaceae</taxon>
        <taxon>Gottfriedia</taxon>
    </lineage>
</organism>
<protein>
    <submittedName>
        <fullName evidence="2">Uncharacterized protein</fullName>
    </submittedName>
</protein>
<proteinExistence type="predicted"/>
<evidence type="ECO:0000313" key="3">
    <source>
        <dbReference type="Proteomes" id="UP000626244"/>
    </source>
</evidence>
<feature type="transmembrane region" description="Helical" evidence="1">
    <location>
        <begin position="79"/>
        <end position="98"/>
    </location>
</feature>
<evidence type="ECO:0000256" key="1">
    <source>
        <dbReference type="SAM" id="Phobius"/>
    </source>
</evidence>
<dbReference type="RefSeq" id="WP_087998206.1">
    <property type="nucleotide sequence ID" value="NZ_BMHB01000001.1"/>
</dbReference>
<keyword evidence="3" id="KW-1185">Reference proteome</keyword>
<accession>A0A8J3AGN7</accession>
<keyword evidence="1" id="KW-0472">Membrane</keyword>
<keyword evidence="1" id="KW-1133">Transmembrane helix</keyword>
<evidence type="ECO:0000313" key="2">
    <source>
        <dbReference type="EMBL" id="GGI13499.1"/>
    </source>
</evidence>
<dbReference type="OrthoDB" id="2630335at2"/>
<dbReference type="AlphaFoldDB" id="A0A8J3AGN7"/>
<feature type="transmembrane region" description="Helical" evidence="1">
    <location>
        <begin position="7"/>
        <end position="29"/>
    </location>
</feature>
<name>A0A8J3AGN7_9BACI</name>
<dbReference type="EMBL" id="BMHB01000001">
    <property type="protein sequence ID" value="GGI13499.1"/>
    <property type="molecule type" value="Genomic_DNA"/>
</dbReference>
<feature type="transmembrane region" description="Helical" evidence="1">
    <location>
        <begin position="41"/>
        <end position="67"/>
    </location>
</feature>
<sequence length="104" mass="12330">MDQLKSYYWTIFEVFLALLIGSITTNIIIRQLYAINDVQFLGNISVIWFSVSFMIFGLESLIRLLIWKNSEQLKKRIRGYFFWAVFFISIIILIIPILKGEIPY</sequence>